<dbReference type="Gene3D" id="2.70.98.10">
    <property type="match status" value="1"/>
</dbReference>
<evidence type="ECO:0000256" key="4">
    <source>
        <dbReference type="PIRNR" id="PIRNR016020"/>
    </source>
</evidence>
<dbReference type="PANTHER" id="PTHR11122">
    <property type="entry name" value="APOSPORY-ASSOCIATED PROTEIN C-RELATED"/>
    <property type="match status" value="1"/>
</dbReference>
<dbReference type="PANTHER" id="PTHR11122:SF13">
    <property type="entry name" value="GLUCOSE-6-PHOSPHATE 1-EPIMERASE"/>
    <property type="match status" value="1"/>
</dbReference>
<dbReference type="PIRSF" id="PIRSF016020">
    <property type="entry name" value="PHexose_mutarotase"/>
    <property type="match status" value="1"/>
</dbReference>
<dbReference type="AlphaFoldDB" id="A0A518GG17"/>
<evidence type="ECO:0000256" key="5">
    <source>
        <dbReference type="PIRSR" id="PIRSR016020-1"/>
    </source>
</evidence>
<dbReference type="GO" id="GO:0047938">
    <property type="term" value="F:glucose-6-phosphate 1-epimerase activity"/>
    <property type="evidence" value="ECO:0007669"/>
    <property type="project" value="UniProtKB-UniRule"/>
</dbReference>
<dbReference type="KEGG" id="ahel:Q31a_59220"/>
<evidence type="ECO:0000313" key="6">
    <source>
        <dbReference type="EMBL" id="QDV27533.1"/>
    </source>
</evidence>
<dbReference type="GO" id="GO:0030246">
    <property type="term" value="F:carbohydrate binding"/>
    <property type="evidence" value="ECO:0007669"/>
    <property type="project" value="UniProtKB-UniRule"/>
</dbReference>
<dbReference type="CDD" id="cd09020">
    <property type="entry name" value="D-hex-6-P-epi_like"/>
    <property type="match status" value="1"/>
</dbReference>
<evidence type="ECO:0000256" key="2">
    <source>
        <dbReference type="ARBA" id="ARBA00005866"/>
    </source>
</evidence>
<dbReference type="EC" id="5.1.3.15" evidence="4"/>
<dbReference type="Pfam" id="PF01263">
    <property type="entry name" value="Aldose_epim"/>
    <property type="match status" value="1"/>
</dbReference>
<evidence type="ECO:0000313" key="7">
    <source>
        <dbReference type="Proteomes" id="UP000318017"/>
    </source>
</evidence>
<comment type="catalytic activity">
    <reaction evidence="1">
        <text>alpha-D-glucose 6-phosphate = beta-D-glucose 6-phosphate</text>
        <dbReference type="Rhea" id="RHEA:16249"/>
        <dbReference type="ChEBI" id="CHEBI:58225"/>
        <dbReference type="ChEBI" id="CHEBI:58247"/>
        <dbReference type="EC" id="5.1.3.15"/>
    </reaction>
</comment>
<dbReference type="InterPro" id="IPR025532">
    <property type="entry name" value="G6P_1-epimerase"/>
</dbReference>
<keyword evidence="7" id="KW-1185">Reference proteome</keyword>
<dbReference type="GO" id="GO:0005975">
    <property type="term" value="P:carbohydrate metabolic process"/>
    <property type="evidence" value="ECO:0007669"/>
    <property type="project" value="InterPro"/>
</dbReference>
<dbReference type="Proteomes" id="UP000318017">
    <property type="component" value="Chromosome"/>
</dbReference>
<evidence type="ECO:0000256" key="1">
    <source>
        <dbReference type="ARBA" id="ARBA00001096"/>
    </source>
</evidence>
<dbReference type="InterPro" id="IPR011013">
    <property type="entry name" value="Gal_mutarotase_sf_dom"/>
</dbReference>
<keyword evidence="3 4" id="KW-0413">Isomerase</keyword>
<feature type="active site" evidence="5">
    <location>
        <position position="267"/>
    </location>
</feature>
<feature type="active site" evidence="5">
    <location>
        <position position="163"/>
    </location>
</feature>
<dbReference type="InterPro" id="IPR014718">
    <property type="entry name" value="GH-type_carb-bd"/>
</dbReference>
<reference evidence="6 7" key="1">
    <citation type="submission" date="2019-02" db="EMBL/GenBank/DDBJ databases">
        <title>Deep-cultivation of Planctomycetes and their phenomic and genomic characterization uncovers novel biology.</title>
        <authorList>
            <person name="Wiegand S."/>
            <person name="Jogler M."/>
            <person name="Boedeker C."/>
            <person name="Pinto D."/>
            <person name="Vollmers J."/>
            <person name="Rivas-Marin E."/>
            <person name="Kohn T."/>
            <person name="Peeters S.H."/>
            <person name="Heuer A."/>
            <person name="Rast P."/>
            <person name="Oberbeckmann S."/>
            <person name="Bunk B."/>
            <person name="Jeske O."/>
            <person name="Meyerdierks A."/>
            <person name="Storesund J.E."/>
            <person name="Kallscheuer N."/>
            <person name="Luecker S."/>
            <person name="Lage O.M."/>
            <person name="Pohl T."/>
            <person name="Merkel B.J."/>
            <person name="Hornburger P."/>
            <person name="Mueller R.-W."/>
            <person name="Bruemmer F."/>
            <person name="Labrenz M."/>
            <person name="Spormann A.M."/>
            <person name="Op den Camp H."/>
            <person name="Overmann J."/>
            <person name="Amann R."/>
            <person name="Jetten M.S.M."/>
            <person name="Mascher T."/>
            <person name="Medema M.H."/>
            <person name="Devos D.P."/>
            <person name="Kaster A.-K."/>
            <person name="Ovreas L."/>
            <person name="Rohde M."/>
            <person name="Galperin M.Y."/>
            <person name="Jogler C."/>
        </authorList>
    </citation>
    <scope>NUCLEOTIDE SEQUENCE [LARGE SCALE GENOMIC DNA]</scope>
    <source>
        <strain evidence="6 7">Q31a</strain>
    </source>
</reference>
<proteinExistence type="inferred from homology"/>
<accession>A0A518GG17</accession>
<organism evidence="6 7">
    <name type="scientific">Aureliella helgolandensis</name>
    <dbReference type="NCBI Taxonomy" id="2527968"/>
    <lineage>
        <taxon>Bacteria</taxon>
        <taxon>Pseudomonadati</taxon>
        <taxon>Planctomycetota</taxon>
        <taxon>Planctomycetia</taxon>
        <taxon>Pirellulales</taxon>
        <taxon>Pirellulaceae</taxon>
        <taxon>Aureliella</taxon>
    </lineage>
</organism>
<protein>
    <recommendedName>
        <fullName evidence="4">Putative glucose-6-phosphate 1-epimerase</fullName>
        <ecNumber evidence="4">5.1.3.15</ecNumber>
    </recommendedName>
</protein>
<dbReference type="InterPro" id="IPR008183">
    <property type="entry name" value="Aldose_1/G6P_1-epimerase"/>
</dbReference>
<dbReference type="OrthoDB" id="9790727at2"/>
<dbReference type="SUPFAM" id="SSF74650">
    <property type="entry name" value="Galactose mutarotase-like"/>
    <property type="match status" value="1"/>
</dbReference>
<comment type="similarity">
    <text evidence="2 4">Belongs to the glucose-6-phosphate 1-epimerase family.</text>
</comment>
<dbReference type="EMBL" id="CP036298">
    <property type="protein sequence ID" value="QDV27533.1"/>
    <property type="molecule type" value="Genomic_DNA"/>
</dbReference>
<dbReference type="RefSeq" id="WP_145085073.1">
    <property type="nucleotide sequence ID" value="NZ_CP036298.1"/>
</dbReference>
<sequence length="293" mass="31716">MPQNVERLSAKFAHPGLRFTTGRGGLVKAVVETAKAQGEIYLHGAHVTHFAPSGQAPVLWVSEQSWYEPTKPIRGGIPICFPWFGGHPSAPSQPSHGTARITTWEVTAVEAAADDGVAISLQNAIHPFQVTYRVEFGTELQLTLTVELPDTAPSPARYEEALHTYLAIGDIHQTRIEGLESTAYIDKVAGGDRQPASGEAIRFSGELDRVYLNTSGACRIFDPLAQREIRISKSGSQSTVVWNPWIGKSDKMPDFGAQEWTGMVCVETANVGDNAVEIAPGSAHTMTAKIQLQ</sequence>
<name>A0A518GG17_9BACT</name>
<gene>
    <name evidence="6" type="primary">yeaD</name>
    <name evidence="6" type="ORF">Q31a_59220</name>
</gene>
<evidence type="ECO:0000256" key="3">
    <source>
        <dbReference type="ARBA" id="ARBA00023235"/>
    </source>
</evidence>